<organism evidence="6 7">
    <name type="scientific">Microbacterium album</name>
    <dbReference type="NCBI Taxonomy" id="2053191"/>
    <lineage>
        <taxon>Bacteria</taxon>
        <taxon>Bacillati</taxon>
        <taxon>Actinomycetota</taxon>
        <taxon>Actinomycetes</taxon>
        <taxon>Micrococcales</taxon>
        <taxon>Microbacteriaceae</taxon>
        <taxon>Microbacterium</taxon>
    </lineage>
</organism>
<dbReference type="InterPro" id="IPR050319">
    <property type="entry name" value="ABC_transp_ATP-bind"/>
</dbReference>
<dbReference type="PROSITE" id="PS50893">
    <property type="entry name" value="ABC_TRANSPORTER_2"/>
    <property type="match status" value="1"/>
</dbReference>
<dbReference type="InterPro" id="IPR027417">
    <property type="entry name" value="P-loop_NTPase"/>
</dbReference>
<keyword evidence="7" id="KW-1185">Reference proteome</keyword>
<dbReference type="InterPro" id="IPR017871">
    <property type="entry name" value="ABC_transporter-like_CS"/>
</dbReference>
<dbReference type="GO" id="GO:0016887">
    <property type="term" value="F:ATP hydrolysis activity"/>
    <property type="evidence" value="ECO:0007669"/>
    <property type="project" value="InterPro"/>
</dbReference>
<dbReference type="InterPro" id="IPR013563">
    <property type="entry name" value="Oligopep_ABC_C"/>
</dbReference>
<dbReference type="Gene3D" id="3.40.50.300">
    <property type="entry name" value="P-loop containing nucleotide triphosphate hydrolases"/>
    <property type="match status" value="1"/>
</dbReference>
<dbReference type="SMART" id="SM00382">
    <property type="entry name" value="AAA"/>
    <property type="match status" value="1"/>
</dbReference>
<feature type="domain" description="ABC transporter" evidence="5">
    <location>
        <begin position="7"/>
        <end position="249"/>
    </location>
</feature>
<dbReference type="Pfam" id="PF00005">
    <property type="entry name" value="ABC_tran"/>
    <property type="match status" value="1"/>
</dbReference>
<dbReference type="Proteomes" id="UP000657592">
    <property type="component" value="Unassembled WGS sequence"/>
</dbReference>
<evidence type="ECO:0000256" key="1">
    <source>
        <dbReference type="ARBA" id="ARBA00005417"/>
    </source>
</evidence>
<reference evidence="6" key="2">
    <citation type="submission" date="2020-09" db="EMBL/GenBank/DDBJ databases">
        <authorList>
            <person name="Sun Q."/>
            <person name="Zhou Y."/>
        </authorList>
    </citation>
    <scope>NUCLEOTIDE SEQUENCE</scope>
    <source>
        <strain evidence="6">CGMCC 1.15794</strain>
    </source>
</reference>
<reference evidence="6" key="1">
    <citation type="journal article" date="2014" name="Int. J. Syst. Evol. Microbiol.">
        <title>Complete genome sequence of Corynebacterium casei LMG S-19264T (=DSM 44701T), isolated from a smear-ripened cheese.</title>
        <authorList>
            <consortium name="US DOE Joint Genome Institute (JGI-PGF)"/>
            <person name="Walter F."/>
            <person name="Albersmeier A."/>
            <person name="Kalinowski J."/>
            <person name="Ruckert C."/>
        </authorList>
    </citation>
    <scope>NUCLEOTIDE SEQUENCE</scope>
    <source>
        <strain evidence="6">CGMCC 1.15794</strain>
    </source>
</reference>
<dbReference type="Pfam" id="PF08352">
    <property type="entry name" value="oligo_HPY"/>
    <property type="match status" value="1"/>
</dbReference>
<evidence type="ECO:0000256" key="4">
    <source>
        <dbReference type="ARBA" id="ARBA00022840"/>
    </source>
</evidence>
<accession>A0A917IEH8</accession>
<keyword evidence="2" id="KW-0813">Transport</keyword>
<dbReference type="AlphaFoldDB" id="A0A917IEH8"/>
<dbReference type="GO" id="GO:0055085">
    <property type="term" value="P:transmembrane transport"/>
    <property type="evidence" value="ECO:0007669"/>
    <property type="project" value="UniProtKB-ARBA"/>
</dbReference>
<proteinExistence type="inferred from homology"/>
<comment type="caution">
    <text evidence="6">The sequence shown here is derived from an EMBL/GenBank/DDBJ whole genome shotgun (WGS) entry which is preliminary data.</text>
</comment>
<name>A0A917IEH8_9MICO</name>
<evidence type="ECO:0000256" key="2">
    <source>
        <dbReference type="ARBA" id="ARBA00022448"/>
    </source>
</evidence>
<dbReference type="SUPFAM" id="SSF52540">
    <property type="entry name" value="P-loop containing nucleoside triphosphate hydrolases"/>
    <property type="match status" value="1"/>
</dbReference>
<dbReference type="InterPro" id="IPR003439">
    <property type="entry name" value="ABC_transporter-like_ATP-bd"/>
</dbReference>
<evidence type="ECO:0000313" key="6">
    <source>
        <dbReference type="EMBL" id="GGH41727.1"/>
    </source>
</evidence>
<dbReference type="PANTHER" id="PTHR43776:SF7">
    <property type="entry name" value="D,D-DIPEPTIDE TRANSPORT ATP-BINDING PROTEIN DDPF-RELATED"/>
    <property type="match status" value="1"/>
</dbReference>
<evidence type="ECO:0000259" key="5">
    <source>
        <dbReference type="PROSITE" id="PS50893"/>
    </source>
</evidence>
<evidence type="ECO:0000313" key="7">
    <source>
        <dbReference type="Proteomes" id="UP000657592"/>
    </source>
</evidence>
<dbReference type="CDD" id="cd03257">
    <property type="entry name" value="ABC_NikE_OppD_transporters"/>
    <property type="match status" value="1"/>
</dbReference>
<dbReference type="InterPro" id="IPR003593">
    <property type="entry name" value="AAA+_ATPase"/>
</dbReference>
<evidence type="ECO:0000256" key="3">
    <source>
        <dbReference type="ARBA" id="ARBA00022741"/>
    </source>
</evidence>
<dbReference type="PROSITE" id="PS00211">
    <property type="entry name" value="ABC_TRANSPORTER_1"/>
    <property type="match status" value="1"/>
</dbReference>
<dbReference type="EMBL" id="BMJY01000004">
    <property type="protein sequence ID" value="GGH41727.1"/>
    <property type="molecule type" value="Genomic_DNA"/>
</dbReference>
<gene>
    <name evidence="6" type="ORF">GCM10010921_14470</name>
</gene>
<dbReference type="PANTHER" id="PTHR43776">
    <property type="entry name" value="TRANSPORT ATP-BINDING PROTEIN"/>
    <property type="match status" value="1"/>
</dbReference>
<dbReference type="RefSeq" id="WP_188755589.1">
    <property type="nucleotide sequence ID" value="NZ_BMJY01000004.1"/>
</dbReference>
<sequence length="279" mass="30142">MSALLDVHGVDVSLGRAPRRRRVLHAVDLEVAPAQIVGLIGETGSGKTTLARTILGLDPVDAGKIVVDGTDTTGLRGRARREFRRGGTVQYVFQDPLRSLDPDRTVFESVAEGLEVRREPRSAVRAAVAEALDLVGLVPSLADRYPGQLSGGQRQRVAFARALAPSPRLLICDEPVSALDASSRVRILELLERLCAERGLSILLITHDLGTLAGLAHRVAVLYRGRIVEDDITRRVLTEPAHPYTRLLMASVPTIDGAGATPTERRALRAAVRELEAAR</sequence>
<protein>
    <recommendedName>
        <fullName evidence="5">ABC transporter domain-containing protein</fullName>
    </recommendedName>
</protein>
<keyword evidence="4" id="KW-0067">ATP-binding</keyword>
<dbReference type="GO" id="GO:0005524">
    <property type="term" value="F:ATP binding"/>
    <property type="evidence" value="ECO:0007669"/>
    <property type="project" value="UniProtKB-KW"/>
</dbReference>
<dbReference type="GO" id="GO:0015833">
    <property type="term" value="P:peptide transport"/>
    <property type="evidence" value="ECO:0007669"/>
    <property type="project" value="InterPro"/>
</dbReference>
<keyword evidence="3" id="KW-0547">Nucleotide-binding</keyword>
<comment type="similarity">
    <text evidence="1">Belongs to the ABC transporter superfamily.</text>
</comment>